<sequence>MSNFFRDSSMAFKPRTNIFSKLRVREPEHSGGDTSINGEEGEEGEENSSIIENLFMSTGHPHEGESTEGSTVISKNNNLDELSDKKVLGRASLQSSTPKSAHRMKEDFEDELEITEVRNVSPIKKNISSRSSEFLAKQLDNDKATNDRFESTEASSNDVLLEAFTNTQKICSSLKQELSKQQQENSKLKLHVKSYDNESKKILEKFTDYKKSLTLLEEKSKWLLEQKKINDTKFQDLKRSNKAVTEKLTNCKNDVDNLKVSLIKMKNSKAEVENEIARKVKEIEYLKKELDNCSGQLSEEKIKNSSLLMEFSRLRDHSSKQLDETAKKMNELYNNMVGYLETELSKRINDKLDSSNEKILEKIDVNKLETVILYESQMSQYEQHFKQFEATEMKALENIQSVYKANSENLKVTLTSSVTEVSESIESLKDKMISHENLSIEKVDNLSVELSQFKNQVFDCKEYDSKINSLSQEISDLKLQKTQTLSLLGTKEAEFEEASKKLIEQTAQLEKYIISNDTMTTSIKNLGNELKEAEINIDRLKDEEKVNLSNYENKIAAHTAISNTLNSENEMLKKRIAQLEEASTTIQEENTKKKDRYQKINDQLNKLNVEVVQLKAHELELEEENRRLKTKFEEERNGYEETYNEVKRYKQKIILLESDKQEIVSEKLELQDSIEQLKKTIDHLKKENLKKEKINTINNDLKTNGEKHPEISENFKNPYVSLNIKDAESLSDTKSQKIISSQYTSFPQRQQSKLNKKDEEGNDEFDLSSSMNDDLEMTMPSPVAIKQVRNSRNCSQLKKATIKHSRKKLLIPDDDVGMKSNNKKRKKKI</sequence>
<dbReference type="GeneID" id="5546976"/>
<dbReference type="STRING" id="436907.A7TGA2"/>
<dbReference type="eggNOG" id="ENOG502R6M6">
    <property type="taxonomic scope" value="Eukaryota"/>
</dbReference>
<dbReference type="GO" id="GO:0000724">
    <property type="term" value="P:double-strand break repair via homologous recombination"/>
    <property type="evidence" value="ECO:0007669"/>
    <property type="project" value="EnsemblFungi"/>
</dbReference>
<dbReference type="AlphaFoldDB" id="A7TGA2"/>
<proteinExistence type="predicted"/>
<evidence type="ECO:0000256" key="1">
    <source>
        <dbReference type="SAM" id="Coils"/>
    </source>
</evidence>
<dbReference type="OMA" id="TQRICSN"/>
<evidence type="ECO:0000256" key="2">
    <source>
        <dbReference type="SAM" id="MobiDB-lite"/>
    </source>
</evidence>
<dbReference type="FunCoup" id="A7TGA2">
    <property type="interactions" value="399"/>
</dbReference>
<feature type="coiled-coil region" evidence="1">
    <location>
        <begin position="516"/>
        <end position="694"/>
    </location>
</feature>
<dbReference type="GO" id="GO:0007129">
    <property type="term" value="P:homologous chromosome pairing at meiosis"/>
    <property type="evidence" value="ECO:0007669"/>
    <property type="project" value="EnsemblFungi"/>
</dbReference>
<organism evidence="4">
    <name type="scientific">Vanderwaltozyma polyspora (strain ATCC 22028 / DSM 70294 / BCRC 21397 / CBS 2163 / NBRC 10782 / NRRL Y-8283 / UCD 57-17)</name>
    <name type="common">Kluyveromyces polysporus</name>
    <dbReference type="NCBI Taxonomy" id="436907"/>
    <lineage>
        <taxon>Eukaryota</taxon>
        <taxon>Fungi</taxon>
        <taxon>Dikarya</taxon>
        <taxon>Ascomycota</taxon>
        <taxon>Saccharomycotina</taxon>
        <taxon>Saccharomycetes</taxon>
        <taxon>Saccharomycetales</taxon>
        <taxon>Saccharomycetaceae</taxon>
        <taxon>Vanderwaltozyma</taxon>
    </lineage>
</organism>
<evidence type="ECO:0008006" key="5">
    <source>
        <dbReference type="Google" id="ProtNLM"/>
    </source>
</evidence>
<feature type="region of interest" description="Disordered" evidence="2">
    <location>
        <begin position="800"/>
        <end position="829"/>
    </location>
</feature>
<gene>
    <name evidence="3" type="ORF">Kpol_1055p27</name>
</gene>
<dbReference type="GO" id="GO:1990166">
    <property type="term" value="P:protein localization to site of double-strand break"/>
    <property type="evidence" value="ECO:0007669"/>
    <property type="project" value="EnsemblFungi"/>
</dbReference>
<feature type="compositionally biased region" description="Basic residues" evidence="2">
    <location>
        <begin position="800"/>
        <end position="809"/>
    </location>
</feature>
<feature type="coiled-coil region" evidence="1">
    <location>
        <begin position="171"/>
        <end position="198"/>
    </location>
</feature>
<dbReference type="GO" id="GO:0032184">
    <property type="term" value="F:SUMO polymer binding"/>
    <property type="evidence" value="ECO:0007669"/>
    <property type="project" value="EnsemblFungi"/>
</dbReference>
<dbReference type="GO" id="GO:0098530">
    <property type="term" value="P:positive regulation of strand invasion"/>
    <property type="evidence" value="ECO:0007669"/>
    <property type="project" value="EnsemblFungi"/>
</dbReference>
<feature type="coiled-coil region" evidence="1">
    <location>
        <begin position="255"/>
        <end position="289"/>
    </location>
</feature>
<feature type="region of interest" description="Disordered" evidence="2">
    <location>
        <begin position="741"/>
        <end position="777"/>
    </location>
</feature>
<dbReference type="KEGG" id="vpo:Kpol_1055p27"/>
<evidence type="ECO:0000313" key="4">
    <source>
        <dbReference type="Proteomes" id="UP000000267"/>
    </source>
</evidence>
<dbReference type="GO" id="GO:0033235">
    <property type="term" value="P:positive regulation of protein sumoylation"/>
    <property type="evidence" value="ECO:0007669"/>
    <property type="project" value="EnsemblFungi"/>
</dbReference>
<dbReference type="Proteomes" id="UP000000267">
    <property type="component" value="Unassembled WGS sequence"/>
</dbReference>
<evidence type="ECO:0000313" key="3">
    <source>
        <dbReference type="EMBL" id="EDO18672.1"/>
    </source>
</evidence>
<protein>
    <recommendedName>
        <fullName evidence="5">Synaptonemal complex protein ZIP1</fullName>
    </recommendedName>
</protein>
<dbReference type="GO" id="GO:0000802">
    <property type="term" value="C:transverse filament"/>
    <property type="evidence" value="ECO:0007669"/>
    <property type="project" value="EnsemblFungi"/>
</dbReference>
<accession>A7TGA2</accession>
<keyword evidence="1" id="KW-0175">Coiled coil</keyword>
<dbReference type="GO" id="GO:0007131">
    <property type="term" value="P:reciprocal meiotic recombination"/>
    <property type="evidence" value="ECO:0007669"/>
    <property type="project" value="EnsemblFungi"/>
</dbReference>
<name>A7TGA2_VANPO</name>
<keyword evidence="4" id="KW-1185">Reference proteome</keyword>
<dbReference type="EMBL" id="DS480386">
    <property type="protein sequence ID" value="EDO18672.1"/>
    <property type="molecule type" value="Genomic_DNA"/>
</dbReference>
<dbReference type="OrthoDB" id="4036563at2759"/>
<feature type="region of interest" description="Disordered" evidence="2">
    <location>
        <begin position="16"/>
        <end position="72"/>
    </location>
</feature>
<dbReference type="GO" id="GO:0000775">
    <property type="term" value="C:chromosome, centromeric region"/>
    <property type="evidence" value="ECO:0007669"/>
    <property type="project" value="EnsemblFungi"/>
</dbReference>
<dbReference type="InParanoid" id="A7TGA2"/>
<dbReference type="RefSeq" id="XP_001646530.1">
    <property type="nucleotide sequence ID" value="XM_001646480.1"/>
</dbReference>
<feature type="compositionally biased region" description="Polar residues" evidence="2">
    <location>
        <begin position="741"/>
        <end position="753"/>
    </location>
</feature>
<dbReference type="GO" id="GO:0045128">
    <property type="term" value="P:negative regulation of reciprocal meiotic recombination"/>
    <property type="evidence" value="ECO:0007669"/>
    <property type="project" value="EnsemblFungi"/>
</dbReference>
<reference evidence="3 4" key="1">
    <citation type="journal article" date="2007" name="Proc. Natl. Acad. Sci. U.S.A.">
        <title>Independent sorting-out of thousands of duplicated gene pairs in two yeast species descended from a whole-genome duplication.</title>
        <authorList>
            <person name="Scannell D.R."/>
            <person name="Frank A.C."/>
            <person name="Conant G.C."/>
            <person name="Byrne K.P."/>
            <person name="Woolfit M."/>
            <person name="Wolfe K.H."/>
        </authorList>
    </citation>
    <scope>NUCLEOTIDE SEQUENCE [LARGE SCALE GENOMIC DNA]</scope>
    <source>
        <strain evidence="4">ATCC 22028 / DSM 70294 / BCRC 21397 / CBS 2163 / NBRC 10782 / NRRL Y-8283 / UCD 57-17</strain>
    </source>
</reference>
<dbReference type="HOGENOM" id="CLU_341332_0_0_1"/>